<dbReference type="Proteomes" id="UP000223828">
    <property type="component" value="Unassembled WGS sequence"/>
</dbReference>
<keyword evidence="5" id="KW-1185">Reference proteome</keyword>
<evidence type="ECO:0000313" key="2">
    <source>
        <dbReference type="EMBL" id="PHK49289.1"/>
    </source>
</evidence>
<reference evidence="2" key="3">
    <citation type="submission" date="2017-10" db="EMBL/GenBank/DDBJ databases">
        <authorList>
            <person name="Vrbovska V."/>
            <person name="Kovarovic V."/>
            <person name="Indrakova A."/>
        </authorList>
    </citation>
    <scope>NUCLEOTIDE SEQUENCE</scope>
    <source>
        <strain evidence="2">CCM 8730</strain>
    </source>
</reference>
<name>A0A2C6WLP4_9STAP</name>
<dbReference type="AlphaFoldDB" id="A0A2C6WLP4"/>
<evidence type="ECO:0000313" key="5">
    <source>
        <dbReference type="Proteomes" id="UP001056588"/>
    </source>
</evidence>
<reference evidence="3" key="4">
    <citation type="submission" date="2022-03" db="EMBL/GenBank/DDBJ databases">
        <title>Complete Genome Sequence of Staphylococcus edaphicus strain CCM 8731.</title>
        <authorList>
            <person name="Rimmer C.O."/>
            <person name="Thomas J.C."/>
        </authorList>
    </citation>
    <scope>NUCLEOTIDE SEQUENCE</scope>
    <source>
        <strain evidence="3">CCM 8731</strain>
    </source>
</reference>
<protein>
    <submittedName>
        <fullName evidence="2">Uncharacterized protein</fullName>
    </submittedName>
</protein>
<reference evidence="2" key="1">
    <citation type="journal article" date="2017" name="Appl. Environ. Microbiol.">
        <title>Staphylococcus edaphicus sp. nov., isolated in Antarctica, harbours mecC gene and genomic islands with suspected role in adaptation to extreme environment.</title>
        <authorList>
            <person name="Pantucek R."/>
            <person name="Sedlacek I."/>
            <person name="Indrakova A."/>
            <person name="Vrbovska V."/>
            <person name="Maslanova I."/>
            <person name="Kovarovic V."/>
            <person name="Svec P."/>
            <person name="Kralova S."/>
            <person name="Kristofova L."/>
            <person name="Keklakova J."/>
            <person name="Petras P."/>
            <person name="Doskar J."/>
        </authorList>
    </citation>
    <scope>NUCLEOTIDE SEQUENCE</scope>
    <source>
        <strain evidence="2">CCM 8730</strain>
    </source>
</reference>
<keyword evidence="1" id="KW-0472">Membrane</keyword>
<dbReference type="EMBL" id="CP093217">
    <property type="protein sequence ID" value="UQW81008.1"/>
    <property type="molecule type" value="Genomic_DNA"/>
</dbReference>
<dbReference type="EMBL" id="MRZN01000014">
    <property type="protein sequence ID" value="PHK49289.1"/>
    <property type="molecule type" value="Genomic_DNA"/>
</dbReference>
<organism evidence="2 4">
    <name type="scientific">Staphylococcus edaphicus</name>
    <dbReference type="NCBI Taxonomy" id="1955013"/>
    <lineage>
        <taxon>Bacteria</taxon>
        <taxon>Bacillati</taxon>
        <taxon>Bacillota</taxon>
        <taxon>Bacilli</taxon>
        <taxon>Bacillales</taxon>
        <taxon>Staphylococcaceae</taxon>
        <taxon>Staphylococcus</taxon>
    </lineage>
</organism>
<sequence>MPQNKHPDVIDPKDQRYKDDDYFKRTNQSNPFNSNQTFHYSRNMSCGCGPLGCLSGCITLILLSSLITFLLNLFF</sequence>
<accession>A0A2C6WLP4</accession>
<keyword evidence="1" id="KW-0812">Transmembrane</keyword>
<evidence type="ECO:0000313" key="3">
    <source>
        <dbReference type="EMBL" id="UQW81008.1"/>
    </source>
</evidence>
<reference evidence="4" key="2">
    <citation type="submission" date="2017-10" db="EMBL/GenBank/DDBJ databases">
        <title>Staphylococcus edaphicus sp. nov., isolated in Antarctica, harbouring mecC gene and genomic islands essential in adaptation to extreme environment.</title>
        <authorList>
            <person name="Pantucek R."/>
            <person name="Sedlacek I."/>
            <person name="Indrakova A."/>
            <person name="Vrbovska V."/>
            <person name="Maslanova I."/>
            <person name="Kovarovic V."/>
            <person name="Svec P."/>
            <person name="Kralova S."/>
            <person name="Kristofova L."/>
            <person name="Keklakova J."/>
            <person name="Petras P."/>
            <person name="Doskar J."/>
        </authorList>
    </citation>
    <scope>NUCLEOTIDE SEQUENCE [LARGE SCALE GENOMIC DNA]</scope>
    <source>
        <strain evidence="4">CCM 5085</strain>
    </source>
</reference>
<evidence type="ECO:0000256" key="1">
    <source>
        <dbReference type="SAM" id="Phobius"/>
    </source>
</evidence>
<proteinExistence type="predicted"/>
<dbReference type="OrthoDB" id="2413371at2"/>
<gene>
    <name evidence="2" type="ORF">BTJ66_08955</name>
    <name evidence="3" type="ORF">MNY58_10530</name>
</gene>
<keyword evidence="1" id="KW-1133">Transmembrane helix</keyword>
<feature type="transmembrane region" description="Helical" evidence="1">
    <location>
        <begin position="51"/>
        <end position="74"/>
    </location>
</feature>
<evidence type="ECO:0000313" key="4">
    <source>
        <dbReference type="Proteomes" id="UP000223828"/>
    </source>
</evidence>
<dbReference type="RefSeq" id="WP_099090624.1">
    <property type="nucleotide sequence ID" value="NZ_CP093217.1"/>
</dbReference>
<dbReference type="Proteomes" id="UP001056588">
    <property type="component" value="Chromosome"/>
</dbReference>